<keyword evidence="3" id="KW-0812">Transmembrane</keyword>
<organism evidence="4 5">
    <name type="scientific">Limisphaera ngatamarikiensis</name>
    <dbReference type="NCBI Taxonomy" id="1324935"/>
    <lineage>
        <taxon>Bacteria</taxon>
        <taxon>Pseudomonadati</taxon>
        <taxon>Verrucomicrobiota</taxon>
        <taxon>Verrucomicrobiia</taxon>
        <taxon>Limisphaerales</taxon>
        <taxon>Limisphaeraceae</taxon>
        <taxon>Limisphaera</taxon>
    </lineage>
</organism>
<proteinExistence type="predicted"/>
<dbReference type="Proteomes" id="UP000477311">
    <property type="component" value="Unassembled WGS sequence"/>
</dbReference>
<feature type="transmembrane region" description="Helical" evidence="3">
    <location>
        <begin position="156"/>
        <end position="175"/>
    </location>
</feature>
<dbReference type="AlphaFoldDB" id="A0A6M1S255"/>
<keyword evidence="5" id="KW-1185">Reference proteome</keyword>
<feature type="coiled-coil region" evidence="1">
    <location>
        <begin position="15"/>
        <end position="42"/>
    </location>
</feature>
<evidence type="ECO:0000256" key="3">
    <source>
        <dbReference type="SAM" id="Phobius"/>
    </source>
</evidence>
<gene>
    <name evidence="4" type="ORF">G4L39_08635</name>
</gene>
<keyword evidence="3" id="KW-1133">Transmembrane helix</keyword>
<accession>A0A6M1S255</accession>
<evidence type="ECO:0000256" key="2">
    <source>
        <dbReference type="SAM" id="MobiDB-lite"/>
    </source>
</evidence>
<name>A0A6M1S255_9BACT</name>
<evidence type="ECO:0000313" key="4">
    <source>
        <dbReference type="EMBL" id="NGO39460.1"/>
    </source>
</evidence>
<feature type="region of interest" description="Disordered" evidence="2">
    <location>
        <begin position="46"/>
        <end position="72"/>
    </location>
</feature>
<comment type="caution">
    <text evidence="4">The sequence shown here is derived from an EMBL/GenBank/DDBJ whole genome shotgun (WGS) entry which is preliminary data.</text>
</comment>
<evidence type="ECO:0000256" key="1">
    <source>
        <dbReference type="SAM" id="Coils"/>
    </source>
</evidence>
<reference evidence="4 5" key="1">
    <citation type="submission" date="2020-02" db="EMBL/GenBank/DDBJ databases">
        <title>Draft genome sequence of Limisphaera ngatamarikiensis NGM72.4T, a thermophilic Verrucomicrobia grouped in subdivision 3.</title>
        <authorList>
            <person name="Carere C.R."/>
            <person name="Steen J."/>
            <person name="Hugenholtz P."/>
            <person name="Stott M.B."/>
        </authorList>
    </citation>
    <scope>NUCLEOTIDE SEQUENCE [LARGE SCALE GENOMIC DNA]</scope>
    <source>
        <strain evidence="4 5">NGM72.4</strain>
    </source>
</reference>
<protein>
    <submittedName>
        <fullName evidence="4">Uncharacterized protein</fullName>
    </submittedName>
</protein>
<sequence length="178" mass="20119">MAWWRRKSDPWSERERALAERIRSLEEEIRRLEGELQRVRNIGMEEVGPAHPPSHRRLTATAPDPRPTMPPATTRQFPAAGSSGAGVVESPAHTPHLYNEFGQRKYDLPGWWRSLKARWSAAPPPASSELVRLLAAGGAPELRPLRYERRIARNRFLALLTVLVLVVIGILFVLTRAP</sequence>
<evidence type="ECO:0000313" key="5">
    <source>
        <dbReference type="Proteomes" id="UP000477311"/>
    </source>
</evidence>
<dbReference type="EMBL" id="JAAKYA010000053">
    <property type="protein sequence ID" value="NGO39460.1"/>
    <property type="molecule type" value="Genomic_DNA"/>
</dbReference>
<keyword evidence="3" id="KW-0472">Membrane</keyword>
<keyword evidence="1" id="KW-0175">Coiled coil</keyword>
<dbReference type="RefSeq" id="WP_165107486.1">
    <property type="nucleotide sequence ID" value="NZ_JAAKYA010000053.1"/>
</dbReference>